<feature type="non-terminal residue" evidence="1">
    <location>
        <position position="77"/>
    </location>
</feature>
<gene>
    <name evidence="1" type="ORF">AURDEDRAFT_44422</name>
</gene>
<name>J0CTL7_AURST</name>
<sequence length="77" mass="8709">KFDDTPPSARVTRVYRSLNRGHAATLTQLRTGHVALNQYLHRIGAVGSPLCTRCGEIETVDHFLLRYARFVTQRGEL</sequence>
<dbReference type="Proteomes" id="UP000006514">
    <property type="component" value="Unassembled WGS sequence"/>
</dbReference>
<reference evidence="2" key="1">
    <citation type="journal article" date="2012" name="Science">
        <title>The Paleozoic origin of enzymatic lignin decomposition reconstructed from 31 fungal genomes.</title>
        <authorList>
            <person name="Floudas D."/>
            <person name="Binder M."/>
            <person name="Riley R."/>
            <person name="Barry K."/>
            <person name="Blanchette R.A."/>
            <person name="Henrissat B."/>
            <person name="Martinez A.T."/>
            <person name="Otillar R."/>
            <person name="Spatafora J.W."/>
            <person name="Yadav J.S."/>
            <person name="Aerts A."/>
            <person name="Benoit I."/>
            <person name="Boyd A."/>
            <person name="Carlson A."/>
            <person name="Copeland A."/>
            <person name="Coutinho P.M."/>
            <person name="de Vries R.P."/>
            <person name="Ferreira P."/>
            <person name="Findley K."/>
            <person name="Foster B."/>
            <person name="Gaskell J."/>
            <person name="Glotzer D."/>
            <person name="Gorecki P."/>
            <person name="Heitman J."/>
            <person name="Hesse C."/>
            <person name="Hori C."/>
            <person name="Igarashi K."/>
            <person name="Jurgens J.A."/>
            <person name="Kallen N."/>
            <person name="Kersten P."/>
            <person name="Kohler A."/>
            <person name="Kuees U."/>
            <person name="Kumar T.K.A."/>
            <person name="Kuo A."/>
            <person name="LaButti K."/>
            <person name="Larrondo L.F."/>
            <person name="Lindquist E."/>
            <person name="Ling A."/>
            <person name="Lombard V."/>
            <person name="Lucas S."/>
            <person name="Lundell T."/>
            <person name="Martin R."/>
            <person name="McLaughlin D.J."/>
            <person name="Morgenstern I."/>
            <person name="Morin E."/>
            <person name="Murat C."/>
            <person name="Nagy L.G."/>
            <person name="Nolan M."/>
            <person name="Ohm R.A."/>
            <person name="Patyshakuliyeva A."/>
            <person name="Rokas A."/>
            <person name="Ruiz-Duenas F.J."/>
            <person name="Sabat G."/>
            <person name="Salamov A."/>
            <person name="Samejima M."/>
            <person name="Schmutz J."/>
            <person name="Slot J.C."/>
            <person name="St John F."/>
            <person name="Stenlid J."/>
            <person name="Sun H."/>
            <person name="Sun S."/>
            <person name="Syed K."/>
            <person name="Tsang A."/>
            <person name="Wiebenga A."/>
            <person name="Young D."/>
            <person name="Pisabarro A."/>
            <person name="Eastwood D.C."/>
            <person name="Martin F."/>
            <person name="Cullen D."/>
            <person name="Grigoriev I.V."/>
            <person name="Hibbett D.S."/>
        </authorList>
    </citation>
    <scope>NUCLEOTIDE SEQUENCE [LARGE SCALE GENOMIC DNA]</scope>
    <source>
        <strain evidence="2">TFB10046</strain>
    </source>
</reference>
<proteinExistence type="predicted"/>
<dbReference type="eggNOG" id="ENOG502SC56">
    <property type="taxonomic scope" value="Eukaryota"/>
</dbReference>
<dbReference type="InParanoid" id="J0CTL7"/>
<organism evidence="1 2">
    <name type="scientific">Auricularia subglabra (strain TFB-10046 / SS5)</name>
    <name type="common">White-rot fungus</name>
    <name type="synonym">Auricularia delicata (strain TFB10046)</name>
    <dbReference type="NCBI Taxonomy" id="717982"/>
    <lineage>
        <taxon>Eukaryota</taxon>
        <taxon>Fungi</taxon>
        <taxon>Dikarya</taxon>
        <taxon>Basidiomycota</taxon>
        <taxon>Agaricomycotina</taxon>
        <taxon>Agaricomycetes</taxon>
        <taxon>Auriculariales</taxon>
        <taxon>Auriculariaceae</taxon>
        <taxon>Auricularia</taxon>
    </lineage>
</organism>
<evidence type="ECO:0000313" key="1">
    <source>
        <dbReference type="EMBL" id="EJD33661.1"/>
    </source>
</evidence>
<dbReference type="OrthoDB" id="3267074at2759"/>
<dbReference type="KEGG" id="adl:AURDEDRAFT_44422"/>
<evidence type="ECO:0000313" key="2">
    <source>
        <dbReference type="Proteomes" id="UP000006514"/>
    </source>
</evidence>
<keyword evidence="2" id="KW-1185">Reference proteome</keyword>
<dbReference type="EMBL" id="JH688126">
    <property type="protein sequence ID" value="EJD33661.1"/>
    <property type="molecule type" value="Genomic_DNA"/>
</dbReference>
<accession>J0CTL7</accession>
<dbReference type="AlphaFoldDB" id="J0CTL7"/>
<protein>
    <submittedName>
        <fullName evidence="1">Uncharacterized protein</fullName>
    </submittedName>
</protein>
<feature type="non-terminal residue" evidence="1">
    <location>
        <position position="1"/>
    </location>
</feature>